<dbReference type="Proteomes" id="UP001165343">
    <property type="component" value="Unassembled WGS sequence"/>
</dbReference>
<dbReference type="RefSeq" id="WP_249868570.1">
    <property type="nucleotide sequence ID" value="NZ_JAMGBC010000001.1"/>
</dbReference>
<evidence type="ECO:0000313" key="2">
    <source>
        <dbReference type="EMBL" id="MCL6679688.1"/>
    </source>
</evidence>
<feature type="transmembrane region" description="Helical" evidence="1">
    <location>
        <begin position="153"/>
        <end position="171"/>
    </location>
</feature>
<dbReference type="PANTHER" id="PTHR37814">
    <property type="entry name" value="CONSERVED MEMBRANE PROTEIN"/>
    <property type="match status" value="1"/>
</dbReference>
<feature type="transmembrane region" description="Helical" evidence="1">
    <location>
        <begin position="265"/>
        <end position="290"/>
    </location>
</feature>
<keyword evidence="3" id="KW-1185">Reference proteome</keyword>
<feature type="transmembrane region" description="Helical" evidence="1">
    <location>
        <begin position="120"/>
        <end position="141"/>
    </location>
</feature>
<dbReference type="InterPro" id="IPR038728">
    <property type="entry name" value="YkvI-like"/>
</dbReference>
<accession>A0ABT0RHH4</accession>
<protein>
    <recommendedName>
        <fullName evidence="4">Membrane protein YkvI</fullName>
    </recommendedName>
</protein>
<name>A0ABT0RHH4_9SPHN</name>
<dbReference type="EMBL" id="JAMGBC010000001">
    <property type="protein sequence ID" value="MCL6679688.1"/>
    <property type="molecule type" value="Genomic_DNA"/>
</dbReference>
<organism evidence="2 3">
    <name type="scientific">Sphingomonas anseongensis</name>
    <dbReference type="NCBI Taxonomy" id="2908207"/>
    <lineage>
        <taxon>Bacteria</taxon>
        <taxon>Pseudomonadati</taxon>
        <taxon>Pseudomonadota</taxon>
        <taxon>Alphaproteobacteria</taxon>
        <taxon>Sphingomonadales</taxon>
        <taxon>Sphingomonadaceae</taxon>
        <taxon>Sphingomonas</taxon>
    </lineage>
</organism>
<feature type="transmembrane region" description="Helical" evidence="1">
    <location>
        <begin position="191"/>
        <end position="212"/>
    </location>
</feature>
<evidence type="ECO:0000313" key="3">
    <source>
        <dbReference type="Proteomes" id="UP001165343"/>
    </source>
</evidence>
<feature type="transmembrane region" description="Helical" evidence="1">
    <location>
        <begin position="43"/>
        <end position="68"/>
    </location>
</feature>
<proteinExistence type="predicted"/>
<feature type="transmembrane region" description="Helical" evidence="1">
    <location>
        <begin position="340"/>
        <end position="359"/>
    </location>
</feature>
<evidence type="ECO:0008006" key="4">
    <source>
        <dbReference type="Google" id="ProtNLM"/>
    </source>
</evidence>
<keyword evidence="1" id="KW-0812">Transmembrane</keyword>
<feature type="transmembrane region" description="Helical" evidence="1">
    <location>
        <begin position="311"/>
        <end position="334"/>
    </location>
</feature>
<evidence type="ECO:0000256" key="1">
    <source>
        <dbReference type="SAM" id="Phobius"/>
    </source>
</evidence>
<keyword evidence="1" id="KW-1133">Transmembrane helix</keyword>
<keyword evidence="1" id="KW-0472">Membrane</keyword>
<dbReference type="PANTHER" id="PTHR37814:SF1">
    <property type="entry name" value="MEMBRANE PROTEIN"/>
    <property type="match status" value="1"/>
</dbReference>
<feature type="transmembrane region" description="Helical" evidence="1">
    <location>
        <begin position="224"/>
        <end position="245"/>
    </location>
</feature>
<gene>
    <name evidence="2" type="ORF">LZ519_10240</name>
</gene>
<comment type="caution">
    <text evidence="2">The sequence shown here is derived from an EMBL/GenBank/DDBJ whole genome shotgun (WGS) entry which is preliminary data.</text>
</comment>
<reference evidence="2" key="1">
    <citation type="submission" date="2022-05" db="EMBL/GenBank/DDBJ databases">
        <authorList>
            <person name="Jo J.-H."/>
            <person name="Im W.-T."/>
        </authorList>
    </citation>
    <scope>NUCLEOTIDE SEQUENCE</scope>
    <source>
        <strain evidence="2">RG327</strain>
    </source>
</reference>
<feature type="transmembrane region" description="Helical" evidence="1">
    <location>
        <begin position="89"/>
        <end position="114"/>
    </location>
</feature>
<feature type="transmembrane region" description="Helical" evidence="1">
    <location>
        <begin position="12"/>
        <end position="31"/>
    </location>
</feature>
<sequence length="379" mass="41224">MTDRLPSRFSRWILPGLGMKAVVIGGGYATGRELAEFFLARGPWGGLFAILFATLLFSIFCSLTFVLARRFQAFDYRSFFKRLLGPAWPAFELAYILFVILILAVYGAAAGAIGHAVFGAPVWLGTAVLAGGIAAVVAFGNKAVEALFRDVSYLLYAVYALFIVLALWSFGDRVPAGFAAYPQSSGWALGGLTYFSYNIIGAVVILPVLRHLTSDRDAMISGTIAGPLTMIPALLFFIPMVAFYPEVQGATLPSDFLLQKIGIPAFHLLFQAMIFSALLESGTSSVHAINERIDHVWTLRSGQPLSHRARLIVALVLLTGCMFIAGRFGLVSLIANGYRALAYVLLATYILPLVTIGVWKLWRSRDQVCATPRPAPTQE</sequence>